<dbReference type="SUPFAM" id="SSF54001">
    <property type="entry name" value="Cysteine proteinases"/>
    <property type="match status" value="1"/>
</dbReference>
<name>A0A6C0J6H6_9ZZZZ</name>
<accession>A0A6C0J6H6</accession>
<proteinExistence type="predicted"/>
<dbReference type="InterPro" id="IPR038765">
    <property type="entry name" value="Papain-like_cys_pep_sf"/>
</dbReference>
<evidence type="ECO:0000313" key="1">
    <source>
        <dbReference type="EMBL" id="QHU00227.1"/>
    </source>
</evidence>
<dbReference type="Gene3D" id="3.90.1720.10">
    <property type="entry name" value="endopeptidase domain like (from Nostoc punctiforme)"/>
    <property type="match status" value="1"/>
</dbReference>
<dbReference type="AlphaFoldDB" id="A0A6C0J6H6"/>
<organism evidence="1">
    <name type="scientific">viral metagenome</name>
    <dbReference type="NCBI Taxonomy" id="1070528"/>
    <lineage>
        <taxon>unclassified sequences</taxon>
        <taxon>metagenomes</taxon>
        <taxon>organismal metagenomes</taxon>
    </lineage>
</organism>
<evidence type="ECO:0008006" key="2">
    <source>
        <dbReference type="Google" id="ProtNLM"/>
    </source>
</evidence>
<dbReference type="PANTHER" id="PTHR47112:SF1">
    <property type="entry name" value="PX DOMAIN-CONTAINING PROTEIN"/>
    <property type="match status" value="1"/>
</dbReference>
<protein>
    <recommendedName>
        <fullName evidence="2">Peptidase</fullName>
    </recommendedName>
</protein>
<sequence length="227" mass="26592">MYKTLNSRSDILNNLRTGDIILMNPQRGFPLSCLSKAIKFFTSSKFSHVGMILKDPYFVADKVKLPREQFKGIFVWESGWEGEPDPQDNKVKLGVQITPIEQFLKDNNGTAYVRKLICTDEVYEATFTDEKLLKVHDIVYNKHYDINPLDWIEALFRINLTPKHKDRFWCSALVGVIYNKLNIIEENTDWSIIRPSDFSLEDKNNHLNFIEKYKLSDYQLEFLSENV</sequence>
<dbReference type="PANTHER" id="PTHR47112">
    <property type="entry name" value="PX DOMAIN-CONTAINING PROTEIN"/>
    <property type="match status" value="1"/>
</dbReference>
<reference evidence="1" key="1">
    <citation type="journal article" date="2020" name="Nature">
        <title>Giant virus diversity and host interactions through global metagenomics.</title>
        <authorList>
            <person name="Schulz F."/>
            <person name="Roux S."/>
            <person name="Paez-Espino D."/>
            <person name="Jungbluth S."/>
            <person name="Walsh D.A."/>
            <person name="Denef V.J."/>
            <person name="McMahon K.D."/>
            <person name="Konstantinidis K.T."/>
            <person name="Eloe-Fadrosh E.A."/>
            <person name="Kyrpides N.C."/>
            <person name="Woyke T."/>
        </authorList>
    </citation>
    <scope>NUCLEOTIDE SEQUENCE</scope>
    <source>
        <strain evidence="1">GVMAG-M-3300025860-12</strain>
    </source>
</reference>
<dbReference type="EMBL" id="MN740324">
    <property type="protein sequence ID" value="QHU00227.1"/>
    <property type="molecule type" value="Genomic_DNA"/>
</dbReference>